<keyword evidence="9" id="KW-0723">Serine/threonine-protein kinase</keyword>
<dbReference type="PROSITE" id="PS50011">
    <property type="entry name" value="PROTEIN_KINASE_DOM"/>
    <property type="match status" value="1"/>
</dbReference>
<reference evidence="9 10" key="1">
    <citation type="submission" date="2016-10" db="EMBL/GenBank/DDBJ databases">
        <authorList>
            <person name="de Groot N.N."/>
        </authorList>
    </citation>
    <scope>NUCLEOTIDE SEQUENCE [LARGE SCALE GENOMIC DNA]</scope>
    <source>
        <strain evidence="9 10">DSM 43941</strain>
    </source>
</reference>
<dbReference type="PANTHER" id="PTHR43289">
    <property type="entry name" value="MITOGEN-ACTIVATED PROTEIN KINASE KINASE KINASE 20-RELATED"/>
    <property type="match status" value="1"/>
</dbReference>
<dbReference type="SUPFAM" id="SSF56112">
    <property type="entry name" value="Protein kinase-like (PK-like)"/>
    <property type="match status" value="1"/>
</dbReference>
<dbReference type="AlphaFoldDB" id="A0A1H1UMN4"/>
<dbReference type="Proteomes" id="UP000198688">
    <property type="component" value="Chromosome I"/>
</dbReference>
<dbReference type="InterPro" id="IPR008271">
    <property type="entry name" value="Ser/Thr_kinase_AS"/>
</dbReference>
<evidence type="ECO:0000313" key="10">
    <source>
        <dbReference type="Proteomes" id="UP000198688"/>
    </source>
</evidence>
<dbReference type="EMBL" id="LT629758">
    <property type="protein sequence ID" value="SDS73735.1"/>
    <property type="molecule type" value="Genomic_DNA"/>
</dbReference>
<evidence type="ECO:0000256" key="7">
    <source>
        <dbReference type="SAM" id="Phobius"/>
    </source>
</evidence>
<dbReference type="InterPro" id="IPR011009">
    <property type="entry name" value="Kinase-like_dom_sf"/>
</dbReference>
<feature type="region of interest" description="Disordered" evidence="6">
    <location>
        <begin position="1"/>
        <end position="21"/>
    </location>
</feature>
<feature type="region of interest" description="Disordered" evidence="6">
    <location>
        <begin position="408"/>
        <end position="438"/>
    </location>
</feature>
<keyword evidence="3 9" id="KW-0418">Kinase</keyword>
<dbReference type="Gene3D" id="1.10.510.10">
    <property type="entry name" value="Transferase(Phosphotransferase) domain 1"/>
    <property type="match status" value="1"/>
</dbReference>
<dbReference type="InterPro" id="IPR017441">
    <property type="entry name" value="Protein_kinase_ATP_BS"/>
</dbReference>
<feature type="region of interest" description="Disordered" evidence="6">
    <location>
        <begin position="305"/>
        <end position="339"/>
    </location>
</feature>
<keyword evidence="7" id="KW-0472">Membrane</keyword>
<keyword evidence="2 5" id="KW-0547">Nucleotide-binding</keyword>
<dbReference type="SMART" id="SM00220">
    <property type="entry name" value="S_TKc"/>
    <property type="match status" value="1"/>
</dbReference>
<keyword evidence="7" id="KW-0812">Transmembrane</keyword>
<gene>
    <name evidence="9" type="ORF">SAMN04489716_1487</name>
</gene>
<feature type="domain" description="Protein kinase" evidence="8">
    <location>
        <begin position="24"/>
        <end position="281"/>
    </location>
</feature>
<dbReference type="Gene3D" id="3.30.200.20">
    <property type="entry name" value="Phosphorylase Kinase, domain 1"/>
    <property type="match status" value="1"/>
</dbReference>
<dbReference type="GO" id="GO:0004674">
    <property type="term" value="F:protein serine/threonine kinase activity"/>
    <property type="evidence" value="ECO:0007669"/>
    <property type="project" value="UniProtKB-KW"/>
</dbReference>
<dbReference type="CDD" id="cd14014">
    <property type="entry name" value="STKc_PknB_like"/>
    <property type="match status" value="1"/>
</dbReference>
<dbReference type="Pfam" id="PF00069">
    <property type="entry name" value="Pkinase"/>
    <property type="match status" value="1"/>
</dbReference>
<keyword evidence="10" id="KW-1185">Reference proteome</keyword>
<dbReference type="Gene3D" id="2.60.120.560">
    <property type="entry name" value="Exo-inulinase, domain 1"/>
    <property type="match status" value="1"/>
</dbReference>
<evidence type="ECO:0000256" key="4">
    <source>
        <dbReference type="ARBA" id="ARBA00022840"/>
    </source>
</evidence>
<keyword evidence="7" id="KW-1133">Transmembrane helix</keyword>
<evidence type="ECO:0000313" key="9">
    <source>
        <dbReference type="EMBL" id="SDS73735.1"/>
    </source>
</evidence>
<dbReference type="OrthoDB" id="4326323at2"/>
<evidence type="ECO:0000256" key="2">
    <source>
        <dbReference type="ARBA" id="ARBA00022741"/>
    </source>
</evidence>
<keyword evidence="1" id="KW-0808">Transferase</keyword>
<name>A0A1H1UMN4_9ACTN</name>
<feature type="binding site" evidence="5">
    <location>
        <position position="52"/>
    </location>
    <ligand>
        <name>ATP</name>
        <dbReference type="ChEBI" id="CHEBI:30616"/>
    </ligand>
</feature>
<dbReference type="RefSeq" id="WP_092542800.1">
    <property type="nucleotide sequence ID" value="NZ_BOMJ01000053.1"/>
</dbReference>
<dbReference type="PANTHER" id="PTHR43289:SF34">
    <property type="entry name" value="SERINE_THREONINE-PROTEIN KINASE YBDM-RELATED"/>
    <property type="match status" value="1"/>
</dbReference>
<evidence type="ECO:0000256" key="6">
    <source>
        <dbReference type="SAM" id="MobiDB-lite"/>
    </source>
</evidence>
<evidence type="ECO:0000259" key="8">
    <source>
        <dbReference type="PROSITE" id="PS50011"/>
    </source>
</evidence>
<dbReference type="PROSITE" id="PS00108">
    <property type="entry name" value="PROTEIN_KINASE_ST"/>
    <property type="match status" value="1"/>
</dbReference>
<organism evidence="9 10">
    <name type="scientific">Actinoplanes derwentensis</name>
    <dbReference type="NCBI Taxonomy" id="113562"/>
    <lineage>
        <taxon>Bacteria</taxon>
        <taxon>Bacillati</taxon>
        <taxon>Actinomycetota</taxon>
        <taxon>Actinomycetes</taxon>
        <taxon>Micromonosporales</taxon>
        <taxon>Micromonosporaceae</taxon>
        <taxon>Actinoplanes</taxon>
    </lineage>
</organism>
<protein>
    <submittedName>
        <fullName evidence="9">Serine/threonine protein kinase</fullName>
    </submittedName>
</protein>
<proteinExistence type="predicted"/>
<dbReference type="STRING" id="113562.SAMN04489716_1487"/>
<dbReference type="InterPro" id="IPR000719">
    <property type="entry name" value="Prot_kinase_dom"/>
</dbReference>
<keyword evidence="4 5" id="KW-0067">ATP-binding</keyword>
<evidence type="ECO:0000256" key="3">
    <source>
        <dbReference type="ARBA" id="ARBA00022777"/>
    </source>
</evidence>
<feature type="transmembrane region" description="Helical" evidence="7">
    <location>
        <begin position="379"/>
        <end position="400"/>
    </location>
</feature>
<dbReference type="PROSITE" id="PS00107">
    <property type="entry name" value="PROTEIN_KINASE_ATP"/>
    <property type="match status" value="1"/>
</dbReference>
<dbReference type="GO" id="GO:0005524">
    <property type="term" value="F:ATP binding"/>
    <property type="evidence" value="ECO:0007669"/>
    <property type="project" value="UniProtKB-UniRule"/>
</dbReference>
<evidence type="ECO:0000256" key="5">
    <source>
        <dbReference type="PROSITE-ProRule" id="PRU10141"/>
    </source>
</evidence>
<accession>A0A1H1UMN4</accession>
<sequence length="617" mass="65081">MTDPTGPVDGSPLKPGDPRHMGRYELIGRLGEGGMGTVYLAVNPEGRRVAVKVIKAGLADDPQFRQRFRSEVERAQAVPPFCTAEVLDADPEHEQPYLVVEYVDGPSLATVVAEQGPLSTPNLHGLAIGVATALTAIHGAGVIHRDLKPGNVLLAPGSPKVIDFGIARAVEQATELTRAGQVVGTVTYMAPERFDEDSARSLTPAADIFAWGAVIAYAGTGRSPFAADMPHMVAVRIMTMPPNLDGLPGSLRGLVEQALAKDPADRPTARELLDRLLHSGPQRAGDATSVLNQRPALREAVADAQAADDRHAVASPASVTTRFHPRQPPVDEAPVDEAGPTVAVHAAGVPGSETTRWVEARPPAETPKPRQGLGRTASVVLAFTAVVAVSLLAGIASGLIPVNRDDTRQGVSGAASQPPVSPSGTAEKAPERESAVADPLTAQKNWRVVQDKTNKASCSFDGALVVTKKSPGPYRCLGPRRTFRDFTVTVTTRLLTGEGCAAVWLRFGKFSASSDTEAGHLLAVCADGYRLMTHGLDDGSDMTELTTFHYAAPAAQGDPITVGVTAEGDELTFTHDGEKLGTWQDSPFTEGRIVLGVLNTSDQLPAEVAFNDIDIRI</sequence>
<evidence type="ECO:0000256" key="1">
    <source>
        <dbReference type="ARBA" id="ARBA00022679"/>
    </source>
</evidence>